<organism evidence="2 3">
    <name type="scientific">Pestalotiopsis fici (strain W106-1 / CGMCC3.15140)</name>
    <dbReference type="NCBI Taxonomy" id="1229662"/>
    <lineage>
        <taxon>Eukaryota</taxon>
        <taxon>Fungi</taxon>
        <taxon>Dikarya</taxon>
        <taxon>Ascomycota</taxon>
        <taxon>Pezizomycotina</taxon>
        <taxon>Sordariomycetes</taxon>
        <taxon>Xylariomycetidae</taxon>
        <taxon>Amphisphaeriales</taxon>
        <taxon>Sporocadaceae</taxon>
        <taxon>Pestalotiopsis</taxon>
    </lineage>
</organism>
<keyword evidence="3" id="KW-1185">Reference proteome</keyword>
<dbReference type="Proteomes" id="UP000030651">
    <property type="component" value="Unassembled WGS sequence"/>
</dbReference>
<dbReference type="InParanoid" id="W3WNR9"/>
<dbReference type="OrthoDB" id="10495737at2759"/>
<dbReference type="GeneID" id="19277396"/>
<dbReference type="HOGENOM" id="CLU_2360409_0_0_1"/>
<proteinExistence type="predicted"/>
<evidence type="ECO:0000313" key="2">
    <source>
        <dbReference type="EMBL" id="ETS75439.1"/>
    </source>
</evidence>
<protein>
    <submittedName>
        <fullName evidence="2">Uncharacterized protein</fullName>
    </submittedName>
</protein>
<dbReference type="KEGG" id="pfy:PFICI_12383"/>
<feature type="region of interest" description="Disordered" evidence="1">
    <location>
        <begin position="77"/>
        <end position="96"/>
    </location>
</feature>
<evidence type="ECO:0000256" key="1">
    <source>
        <dbReference type="SAM" id="MobiDB-lite"/>
    </source>
</evidence>
<dbReference type="RefSeq" id="XP_007839155.1">
    <property type="nucleotide sequence ID" value="XM_007840964.1"/>
</dbReference>
<accession>W3WNR9</accession>
<feature type="region of interest" description="Disordered" evidence="1">
    <location>
        <begin position="1"/>
        <end position="44"/>
    </location>
</feature>
<reference evidence="3" key="1">
    <citation type="journal article" date="2015" name="BMC Genomics">
        <title>Genomic and transcriptomic analysis of the endophytic fungus Pestalotiopsis fici reveals its lifestyle and high potential for synthesis of natural products.</title>
        <authorList>
            <person name="Wang X."/>
            <person name="Zhang X."/>
            <person name="Liu L."/>
            <person name="Xiang M."/>
            <person name="Wang W."/>
            <person name="Sun X."/>
            <person name="Che Y."/>
            <person name="Guo L."/>
            <person name="Liu G."/>
            <person name="Guo L."/>
            <person name="Wang C."/>
            <person name="Yin W.B."/>
            <person name="Stadler M."/>
            <person name="Zhang X."/>
            <person name="Liu X."/>
        </authorList>
    </citation>
    <scope>NUCLEOTIDE SEQUENCE [LARGE SCALE GENOMIC DNA]</scope>
    <source>
        <strain evidence="3">W106-1 / CGMCC3.15140</strain>
    </source>
</reference>
<dbReference type="EMBL" id="KI912118">
    <property type="protein sequence ID" value="ETS75439.1"/>
    <property type="molecule type" value="Genomic_DNA"/>
</dbReference>
<feature type="compositionally biased region" description="Basic and acidic residues" evidence="1">
    <location>
        <begin position="26"/>
        <end position="42"/>
    </location>
</feature>
<sequence length="96" mass="10398">MTLKPSQIEDINMPGLSQSFPSLPVPDKEGVFHNDSPMKPDASRQALPAPVIRILAPTPEDEEHGSEPLAVRLATLALNSHHDEPAQDGSRSSRQP</sequence>
<evidence type="ECO:0000313" key="3">
    <source>
        <dbReference type="Proteomes" id="UP000030651"/>
    </source>
</evidence>
<dbReference type="AlphaFoldDB" id="W3WNR9"/>
<gene>
    <name evidence="2" type="ORF">PFICI_12383</name>
</gene>
<name>W3WNR9_PESFW</name>